<comment type="caution">
    <text evidence="4">The sequence shown here is derived from an EMBL/GenBank/DDBJ whole genome shotgun (WGS) entry which is preliminary data.</text>
</comment>
<dbReference type="Pfam" id="PF00581">
    <property type="entry name" value="Rhodanese"/>
    <property type="match status" value="2"/>
</dbReference>
<evidence type="ECO:0000259" key="3">
    <source>
        <dbReference type="PROSITE" id="PS50206"/>
    </source>
</evidence>
<dbReference type="InterPro" id="IPR001763">
    <property type="entry name" value="Rhodanese-like_dom"/>
</dbReference>
<evidence type="ECO:0000256" key="1">
    <source>
        <dbReference type="ARBA" id="ARBA00022679"/>
    </source>
</evidence>
<dbReference type="Proteomes" id="UP000677913">
    <property type="component" value="Unassembled WGS sequence"/>
</dbReference>
<keyword evidence="2" id="KW-0677">Repeat</keyword>
<dbReference type="Gene3D" id="3.40.250.10">
    <property type="entry name" value="Rhodanese-like domain"/>
    <property type="match status" value="2"/>
</dbReference>
<feature type="domain" description="Rhodanese" evidence="3">
    <location>
        <begin position="29"/>
        <end position="149"/>
    </location>
</feature>
<dbReference type="InterPro" id="IPR045078">
    <property type="entry name" value="TST/MPST-like"/>
</dbReference>
<dbReference type="PANTHER" id="PTHR11364:SF27">
    <property type="entry name" value="SULFURTRANSFERASE"/>
    <property type="match status" value="1"/>
</dbReference>
<dbReference type="SMART" id="SM00450">
    <property type="entry name" value="RHOD"/>
    <property type="match status" value="2"/>
</dbReference>
<dbReference type="AlphaFoldDB" id="A0A8J7WK97"/>
<dbReference type="PANTHER" id="PTHR11364">
    <property type="entry name" value="THIOSULFATE SULFERTANSFERASE"/>
    <property type="match status" value="1"/>
</dbReference>
<accession>A0A8J7WK97</accession>
<dbReference type="InterPro" id="IPR036873">
    <property type="entry name" value="Rhodanese-like_dom_sf"/>
</dbReference>
<feature type="domain" description="Rhodanese" evidence="3">
    <location>
        <begin position="185"/>
        <end position="298"/>
    </location>
</feature>
<gene>
    <name evidence="4" type="ORF">KGA66_05145</name>
</gene>
<evidence type="ECO:0000313" key="5">
    <source>
        <dbReference type="Proteomes" id="UP000677913"/>
    </source>
</evidence>
<dbReference type="CDD" id="cd01449">
    <property type="entry name" value="TST_Repeat_2"/>
    <property type="match status" value="1"/>
</dbReference>
<evidence type="ECO:0000313" key="4">
    <source>
        <dbReference type="EMBL" id="MBS2962420.1"/>
    </source>
</evidence>
<dbReference type="CDD" id="cd01448">
    <property type="entry name" value="TST_Repeat_1"/>
    <property type="match status" value="1"/>
</dbReference>
<dbReference type="PROSITE" id="PS00380">
    <property type="entry name" value="RHODANESE_1"/>
    <property type="match status" value="1"/>
</dbReference>
<dbReference type="PROSITE" id="PS50206">
    <property type="entry name" value="RHODANESE_3"/>
    <property type="match status" value="2"/>
</dbReference>
<dbReference type="SUPFAM" id="SSF52821">
    <property type="entry name" value="Rhodanese/Cell cycle control phosphatase"/>
    <property type="match status" value="2"/>
</dbReference>
<reference evidence="4" key="1">
    <citation type="submission" date="2021-04" db="EMBL/GenBank/DDBJ databases">
        <title>Genome based classification of Actinospica acidithermotolerans sp. nov., an actinobacterium isolated from an Indonesian hot spring.</title>
        <authorList>
            <person name="Kusuma A.B."/>
            <person name="Putra K.E."/>
            <person name="Nafisah S."/>
            <person name="Loh J."/>
            <person name="Nouioui I."/>
            <person name="Goodfellow M."/>
        </authorList>
    </citation>
    <scope>NUCLEOTIDE SEQUENCE</scope>
    <source>
        <strain evidence="4">DSM 45618</strain>
    </source>
</reference>
<keyword evidence="1" id="KW-0808">Transferase</keyword>
<protein>
    <submittedName>
        <fullName evidence="4">Sulfurtransferase</fullName>
    </submittedName>
</protein>
<organism evidence="4 5">
    <name type="scientific">Actinocrinis puniceicyclus</name>
    <dbReference type="NCBI Taxonomy" id="977794"/>
    <lineage>
        <taxon>Bacteria</taxon>
        <taxon>Bacillati</taxon>
        <taxon>Actinomycetota</taxon>
        <taxon>Actinomycetes</taxon>
        <taxon>Catenulisporales</taxon>
        <taxon>Actinospicaceae</taxon>
        <taxon>Actinocrinis</taxon>
    </lineage>
</organism>
<evidence type="ECO:0000256" key="2">
    <source>
        <dbReference type="ARBA" id="ARBA00022737"/>
    </source>
</evidence>
<dbReference type="RefSeq" id="WP_211465059.1">
    <property type="nucleotide sequence ID" value="NZ_JAGSXH010000011.1"/>
</dbReference>
<dbReference type="InterPro" id="IPR001307">
    <property type="entry name" value="Thiosulphate_STrfase_CS"/>
</dbReference>
<dbReference type="EMBL" id="JAGSXH010000011">
    <property type="protein sequence ID" value="MBS2962420.1"/>
    <property type="molecule type" value="Genomic_DNA"/>
</dbReference>
<dbReference type="GO" id="GO:0004792">
    <property type="term" value="F:thiosulfate-cyanide sulfurtransferase activity"/>
    <property type="evidence" value="ECO:0007669"/>
    <property type="project" value="InterPro"/>
</dbReference>
<keyword evidence="5" id="KW-1185">Reference proteome</keyword>
<sequence length="301" mass="30927">MAPDQSDRAPLISIERLAGLLGAAAGARGPAAATLLDVRWSLSGPPGRELYAVGHIPGARFVDLDHQLAGRPGPNGEGGRHPLPSADDFQAVMRSLGVSDDRPVVVYDAADSTSAARAWWLLRYFSHADVRVLDGGYAAWATAGLPIATGDAPGGPEPGAATATGNFIAVPGAMPVADADAAAKLAVEGILLDARAAARFRGEVEPIDPVAGHIPGALSAPTRDNVGPDDRFLPTEILRTRFASLGANCVNGREVGVYCGSGVTAAHQVLALELAGIKALLYPGSWSDWVTDPARPVATGE</sequence>
<proteinExistence type="predicted"/>
<name>A0A8J7WK97_9ACTN</name>